<dbReference type="EMBL" id="CAJVPQ010019019">
    <property type="protein sequence ID" value="CAG8752969.1"/>
    <property type="molecule type" value="Genomic_DNA"/>
</dbReference>
<organism evidence="1 2">
    <name type="scientific">Funneliformis caledonium</name>
    <dbReference type="NCBI Taxonomy" id="1117310"/>
    <lineage>
        <taxon>Eukaryota</taxon>
        <taxon>Fungi</taxon>
        <taxon>Fungi incertae sedis</taxon>
        <taxon>Mucoromycota</taxon>
        <taxon>Glomeromycotina</taxon>
        <taxon>Glomeromycetes</taxon>
        <taxon>Glomerales</taxon>
        <taxon>Glomeraceae</taxon>
        <taxon>Funneliformis</taxon>
    </lineage>
</organism>
<accession>A0A9N9IZH2</accession>
<dbReference type="AlphaFoldDB" id="A0A9N9IZH2"/>
<feature type="non-terminal residue" evidence="1">
    <location>
        <position position="1"/>
    </location>
</feature>
<evidence type="ECO:0000313" key="2">
    <source>
        <dbReference type="Proteomes" id="UP000789570"/>
    </source>
</evidence>
<evidence type="ECO:0000313" key="1">
    <source>
        <dbReference type="EMBL" id="CAG8752969.1"/>
    </source>
</evidence>
<keyword evidence="2" id="KW-1185">Reference proteome</keyword>
<dbReference type="Proteomes" id="UP000789570">
    <property type="component" value="Unassembled WGS sequence"/>
</dbReference>
<feature type="non-terminal residue" evidence="1">
    <location>
        <position position="70"/>
    </location>
</feature>
<name>A0A9N9IZH2_9GLOM</name>
<protein>
    <submittedName>
        <fullName evidence="1">1649_t:CDS:1</fullName>
    </submittedName>
</protein>
<proteinExistence type="predicted"/>
<comment type="caution">
    <text evidence="1">The sequence shown here is derived from an EMBL/GenBank/DDBJ whole genome shotgun (WGS) entry which is preliminary data.</text>
</comment>
<sequence length="70" mass="8269">SGTSFNFEISELEDFTNLSKALWEKNKDYFINTGNVEIPTRNNKKYSELKKNLRVDIDVEQEFRGSQMNF</sequence>
<dbReference type="OrthoDB" id="158739at2759"/>
<gene>
    <name evidence="1" type="ORF">FCALED_LOCUS16416</name>
</gene>
<reference evidence="1" key="1">
    <citation type="submission" date="2021-06" db="EMBL/GenBank/DDBJ databases">
        <authorList>
            <person name="Kallberg Y."/>
            <person name="Tangrot J."/>
            <person name="Rosling A."/>
        </authorList>
    </citation>
    <scope>NUCLEOTIDE SEQUENCE</scope>
    <source>
        <strain evidence="1">UK204</strain>
    </source>
</reference>